<gene>
    <name evidence="1" type="ORF">SMD31_04525</name>
</gene>
<comment type="caution">
    <text evidence="1">The sequence shown here is derived from an EMBL/GenBank/DDBJ whole genome shotgun (WGS) entry which is preliminary data.</text>
</comment>
<dbReference type="InterPro" id="IPR036465">
    <property type="entry name" value="vWFA_dom_sf"/>
</dbReference>
<dbReference type="PANTHER" id="PTHR39338:SF6">
    <property type="entry name" value="BLL5662 PROTEIN"/>
    <property type="match status" value="1"/>
</dbReference>
<organism evidence="1 2">
    <name type="scientific">Dongia rigui</name>
    <dbReference type="NCBI Taxonomy" id="940149"/>
    <lineage>
        <taxon>Bacteria</taxon>
        <taxon>Pseudomonadati</taxon>
        <taxon>Pseudomonadota</taxon>
        <taxon>Alphaproteobacteria</taxon>
        <taxon>Rhodospirillales</taxon>
        <taxon>Dongiaceae</taxon>
        <taxon>Dongia</taxon>
    </lineage>
</organism>
<dbReference type="Proteomes" id="UP001271769">
    <property type="component" value="Unassembled WGS sequence"/>
</dbReference>
<reference evidence="1 2" key="1">
    <citation type="journal article" date="2013" name="Antonie Van Leeuwenhoek">
        <title>Dongia rigui sp. nov., isolated from freshwater of a large wetland in Korea.</title>
        <authorList>
            <person name="Baik K.S."/>
            <person name="Hwang Y.M."/>
            <person name="Choi J.S."/>
            <person name="Kwon J."/>
            <person name="Seong C.N."/>
        </authorList>
    </citation>
    <scope>NUCLEOTIDE SEQUENCE [LARGE SCALE GENOMIC DNA]</scope>
    <source>
        <strain evidence="1 2">04SU4-P</strain>
    </source>
</reference>
<dbReference type="SUPFAM" id="SSF53300">
    <property type="entry name" value="vWA-like"/>
    <property type="match status" value="1"/>
</dbReference>
<evidence type="ECO:0000313" key="2">
    <source>
        <dbReference type="Proteomes" id="UP001271769"/>
    </source>
</evidence>
<dbReference type="CDD" id="cd00198">
    <property type="entry name" value="vWFA"/>
    <property type="match status" value="1"/>
</dbReference>
<dbReference type="PANTHER" id="PTHR39338">
    <property type="entry name" value="BLL5662 PROTEIN-RELATED"/>
    <property type="match status" value="1"/>
</dbReference>
<dbReference type="RefSeq" id="WP_320499534.1">
    <property type="nucleotide sequence ID" value="NZ_JAXCLX010000001.1"/>
</dbReference>
<keyword evidence="2" id="KW-1185">Reference proteome</keyword>
<evidence type="ECO:0000313" key="1">
    <source>
        <dbReference type="EMBL" id="MDY0871168.1"/>
    </source>
</evidence>
<dbReference type="EMBL" id="JAXCLX010000001">
    <property type="protein sequence ID" value="MDY0871168.1"/>
    <property type="molecule type" value="Genomic_DNA"/>
</dbReference>
<dbReference type="Gene3D" id="3.40.50.410">
    <property type="entry name" value="von Willebrand factor, type A domain"/>
    <property type="match status" value="1"/>
</dbReference>
<sequence length="400" mass="45605">MSLEIRESKLFENIMHFARVLRGAGLPIGPGQVVEALTAVKAAGIGSRADFYWTLHAVFVNRRDQRELFDQAFHVFWRNPQLLNKVLGLLLPRFKDDTPPDEDEALAPRVADALAGDRPMQVPDAADQEELTLDASLTYSERELLQAKDFERMTAAEIVEAKRLIKNFRLPIMEVPTRRHRPDPNGRRVDLRATLRASLRSAGTIPLKFKSPKRRHPPLVVLCDISGSMSRYSRLFLHFLHAVTSDRDRVHTFLFGTRLTNITRDLKARDIDVSLDRVSKHVQDWSGGTRIGPSLAEFNRKWGRRVLGQGALVLLITDGLDRDQIEVLEAEMERLHKSCRRLIWLNPLLRFEAYQPISQGPRVMIRHVDDFRAIHNLNSMQDLTQSLANPGGARLEMRAA</sequence>
<proteinExistence type="predicted"/>
<protein>
    <submittedName>
        <fullName evidence="1">VWA domain-containing protein</fullName>
    </submittedName>
</protein>
<dbReference type="InterPro" id="IPR008912">
    <property type="entry name" value="Uncharacterised_CoxE"/>
</dbReference>
<dbReference type="Pfam" id="PF05762">
    <property type="entry name" value="VWA_CoxE"/>
    <property type="match status" value="1"/>
</dbReference>
<dbReference type="PIRSF" id="PIRSF010256">
    <property type="entry name" value="CoxE_vWa"/>
    <property type="match status" value="1"/>
</dbReference>
<dbReference type="InterPro" id="IPR011195">
    <property type="entry name" value="UCP010256"/>
</dbReference>
<name>A0ABU5DVC4_9PROT</name>
<accession>A0ABU5DVC4</accession>